<name>A0A0J1BKV2_RHOIS</name>
<organism evidence="1 2">
    <name type="scientific">Rhodopirellula islandica</name>
    <dbReference type="NCBI Taxonomy" id="595434"/>
    <lineage>
        <taxon>Bacteria</taxon>
        <taxon>Pseudomonadati</taxon>
        <taxon>Planctomycetota</taxon>
        <taxon>Planctomycetia</taxon>
        <taxon>Pirellulales</taxon>
        <taxon>Pirellulaceae</taxon>
        <taxon>Rhodopirellula</taxon>
    </lineage>
</organism>
<accession>A0A0J1BKV2</accession>
<comment type="caution">
    <text evidence="1">The sequence shown here is derived from an EMBL/GenBank/DDBJ whole genome shotgun (WGS) entry which is preliminary data.</text>
</comment>
<gene>
    <name evidence="1" type="ORF">RISK_000933</name>
</gene>
<dbReference type="Proteomes" id="UP000036367">
    <property type="component" value="Unassembled WGS sequence"/>
</dbReference>
<dbReference type="STRING" id="595434.RISK_000933"/>
<evidence type="ECO:0000313" key="2">
    <source>
        <dbReference type="Proteomes" id="UP000036367"/>
    </source>
</evidence>
<evidence type="ECO:0000313" key="1">
    <source>
        <dbReference type="EMBL" id="KLU07132.1"/>
    </source>
</evidence>
<dbReference type="AlphaFoldDB" id="A0A0J1BKV2"/>
<protein>
    <submittedName>
        <fullName evidence="1">Uncharacterized protein</fullName>
    </submittedName>
</protein>
<sequence length="56" mass="6554">MSFTITRRPDFNPKPTRHEQQVTMNLVHLHLDRVTICPAFFKTPPHPTPCRNSIDL</sequence>
<dbReference type="PATRIC" id="fig|595434.4.peg.898"/>
<reference evidence="1" key="1">
    <citation type="submission" date="2015-05" db="EMBL/GenBank/DDBJ databases">
        <title>Permanent draft genome of Rhodopirellula islandicus K833.</title>
        <authorList>
            <person name="Kizina J."/>
            <person name="Richter M."/>
            <person name="Glockner F.O."/>
            <person name="Harder J."/>
        </authorList>
    </citation>
    <scope>NUCLEOTIDE SEQUENCE [LARGE SCALE GENOMIC DNA]</scope>
    <source>
        <strain evidence="1">K833</strain>
    </source>
</reference>
<proteinExistence type="predicted"/>
<keyword evidence="2" id="KW-1185">Reference proteome</keyword>
<dbReference type="EMBL" id="LECT01000007">
    <property type="protein sequence ID" value="KLU07132.1"/>
    <property type="molecule type" value="Genomic_DNA"/>
</dbReference>